<evidence type="ECO:0000256" key="8">
    <source>
        <dbReference type="ARBA" id="ARBA00022729"/>
    </source>
</evidence>
<evidence type="ECO:0000256" key="2">
    <source>
        <dbReference type="ARBA" id="ARBA00004191"/>
    </source>
</evidence>
<dbReference type="Proteomes" id="UP000238479">
    <property type="component" value="Chromosome 4"/>
</dbReference>
<keyword evidence="10" id="KW-0325">Glycoprotein</keyword>
<dbReference type="STRING" id="74649.A0A2P6R334"/>
<dbReference type="PANTHER" id="PTHR31683">
    <property type="entry name" value="PECTATE LYASE 18-RELATED"/>
    <property type="match status" value="1"/>
</dbReference>
<comment type="cofactor">
    <cofactor evidence="12">
        <name>Ca(2+)</name>
        <dbReference type="ChEBI" id="CHEBI:29108"/>
    </cofactor>
    <text evidence="12">Binds 1 Ca(2+) ion. Required for its activity.</text>
</comment>
<dbReference type="InterPro" id="IPR045032">
    <property type="entry name" value="PEL"/>
</dbReference>
<organism evidence="14 15">
    <name type="scientific">Rosa chinensis</name>
    <name type="common">China rose</name>
    <dbReference type="NCBI Taxonomy" id="74649"/>
    <lineage>
        <taxon>Eukaryota</taxon>
        <taxon>Viridiplantae</taxon>
        <taxon>Streptophyta</taxon>
        <taxon>Embryophyta</taxon>
        <taxon>Tracheophyta</taxon>
        <taxon>Spermatophyta</taxon>
        <taxon>Magnoliopsida</taxon>
        <taxon>eudicotyledons</taxon>
        <taxon>Gunneridae</taxon>
        <taxon>Pentapetalae</taxon>
        <taxon>rosids</taxon>
        <taxon>fabids</taxon>
        <taxon>Rosales</taxon>
        <taxon>Rosaceae</taxon>
        <taxon>Rosoideae</taxon>
        <taxon>Rosoideae incertae sedis</taxon>
        <taxon>Rosa</taxon>
    </lineage>
</organism>
<dbReference type="OrthoDB" id="1637350at2759"/>
<dbReference type="InterPro" id="IPR012334">
    <property type="entry name" value="Pectin_lyas_fold"/>
</dbReference>
<comment type="similarity">
    <text evidence="4 12">Belongs to the polysaccharide lyase 1 family.</text>
</comment>
<evidence type="ECO:0000313" key="14">
    <source>
        <dbReference type="EMBL" id="PRQ40850.1"/>
    </source>
</evidence>
<dbReference type="InterPro" id="IPR007524">
    <property type="entry name" value="Pec_lyase_N"/>
</dbReference>
<feature type="domain" description="Pectate lyase" evidence="13">
    <location>
        <begin position="171"/>
        <end position="368"/>
    </location>
</feature>
<protein>
    <recommendedName>
        <fullName evidence="5 12">Pectate lyase</fullName>
        <ecNumber evidence="5 12">4.2.2.2</ecNumber>
    </recommendedName>
</protein>
<dbReference type="SUPFAM" id="SSF51126">
    <property type="entry name" value="Pectin lyase-like"/>
    <property type="match status" value="1"/>
</dbReference>
<keyword evidence="9 12" id="KW-0106">Calcium</keyword>
<evidence type="ECO:0000256" key="12">
    <source>
        <dbReference type="RuleBase" id="RU361123"/>
    </source>
</evidence>
<gene>
    <name evidence="14" type="ORF">RchiOBHm_Chr4g0440551</name>
</gene>
<evidence type="ECO:0000256" key="6">
    <source>
        <dbReference type="ARBA" id="ARBA00022512"/>
    </source>
</evidence>
<name>A0A2P6R334_ROSCH</name>
<dbReference type="Gene3D" id="2.160.20.10">
    <property type="entry name" value="Single-stranded right-handed beta-helix, Pectin lyase-like"/>
    <property type="match status" value="1"/>
</dbReference>
<accession>A0A2P6R334</accession>
<dbReference type="PANTHER" id="PTHR31683:SF181">
    <property type="entry name" value="PECTATE LYASE 6-RELATED"/>
    <property type="match status" value="1"/>
</dbReference>
<dbReference type="GO" id="GO:0030570">
    <property type="term" value="F:pectate lyase activity"/>
    <property type="evidence" value="ECO:0007669"/>
    <property type="project" value="UniProtKB-EC"/>
</dbReference>
<dbReference type="GO" id="GO:0045490">
    <property type="term" value="P:pectin catabolic process"/>
    <property type="evidence" value="ECO:0007669"/>
    <property type="project" value="UniProtKB-UniPathway"/>
</dbReference>
<dbReference type="UniPathway" id="UPA00545">
    <property type="reaction ID" value="UER00824"/>
</dbReference>
<dbReference type="OMA" id="SMTRCAD"/>
<dbReference type="InterPro" id="IPR002022">
    <property type="entry name" value="Pec_lyase"/>
</dbReference>
<dbReference type="SMART" id="SM00656">
    <property type="entry name" value="Amb_all"/>
    <property type="match status" value="1"/>
</dbReference>
<keyword evidence="6" id="KW-0964">Secreted</keyword>
<feature type="signal peptide" evidence="12">
    <location>
        <begin position="1"/>
        <end position="29"/>
    </location>
</feature>
<evidence type="ECO:0000256" key="3">
    <source>
        <dbReference type="ARBA" id="ARBA00005220"/>
    </source>
</evidence>
<keyword evidence="6" id="KW-0134">Cell wall</keyword>
<comment type="subcellular location">
    <subcellularLocation>
        <location evidence="2">Secreted</location>
        <location evidence="2">Cell wall</location>
    </subcellularLocation>
</comment>
<keyword evidence="15" id="KW-1185">Reference proteome</keyword>
<dbReference type="Gramene" id="PRQ40850">
    <property type="protein sequence ID" value="PRQ40850"/>
    <property type="gene ID" value="RchiOBHm_Chr4g0440551"/>
</dbReference>
<dbReference type="AlphaFoldDB" id="A0A2P6R334"/>
<evidence type="ECO:0000256" key="10">
    <source>
        <dbReference type="ARBA" id="ARBA00023180"/>
    </source>
</evidence>
<keyword evidence="7 12" id="KW-0479">Metal-binding</keyword>
<evidence type="ECO:0000256" key="4">
    <source>
        <dbReference type="ARBA" id="ARBA00010980"/>
    </source>
</evidence>
<evidence type="ECO:0000259" key="13">
    <source>
        <dbReference type="SMART" id="SM00656"/>
    </source>
</evidence>
<comment type="pathway">
    <text evidence="3 12">Glycan metabolism; pectin degradation; 2-dehydro-3-deoxy-D-gluconate from pectin: step 2/5.</text>
</comment>
<evidence type="ECO:0000256" key="11">
    <source>
        <dbReference type="ARBA" id="ARBA00023239"/>
    </source>
</evidence>
<proteinExistence type="inferred from homology"/>
<evidence type="ECO:0000256" key="1">
    <source>
        <dbReference type="ARBA" id="ARBA00000695"/>
    </source>
</evidence>
<keyword evidence="11 12" id="KW-0456">Lyase</keyword>
<keyword evidence="8 12" id="KW-0732">Signal</keyword>
<evidence type="ECO:0000256" key="7">
    <source>
        <dbReference type="ARBA" id="ARBA00022723"/>
    </source>
</evidence>
<evidence type="ECO:0000256" key="5">
    <source>
        <dbReference type="ARBA" id="ARBA00012272"/>
    </source>
</evidence>
<evidence type="ECO:0000256" key="9">
    <source>
        <dbReference type="ARBA" id="ARBA00022837"/>
    </source>
</evidence>
<dbReference type="GO" id="GO:0046872">
    <property type="term" value="F:metal ion binding"/>
    <property type="evidence" value="ECO:0007669"/>
    <property type="project" value="UniProtKB-KW"/>
</dbReference>
<dbReference type="Pfam" id="PF00544">
    <property type="entry name" value="Pectate_lyase_4"/>
    <property type="match status" value="1"/>
</dbReference>
<comment type="catalytic activity">
    <reaction evidence="1 12">
        <text>Eliminative cleavage of (1-&gt;4)-alpha-D-galacturonan to give oligosaccharides with 4-deoxy-alpha-D-galact-4-enuronosyl groups at their non-reducing ends.</text>
        <dbReference type="EC" id="4.2.2.2"/>
    </reaction>
</comment>
<dbReference type="PRINTS" id="PR00807">
    <property type="entry name" value="AMBALLERGEN"/>
</dbReference>
<reference evidence="14 15" key="1">
    <citation type="journal article" date="2018" name="Nat. Genet.">
        <title>The Rosa genome provides new insights in the design of modern roses.</title>
        <authorList>
            <person name="Bendahmane M."/>
        </authorList>
    </citation>
    <scope>NUCLEOTIDE SEQUENCE [LARGE SCALE GENOMIC DNA]</scope>
    <source>
        <strain evidence="15">cv. Old Blush</strain>
    </source>
</reference>
<dbReference type="InterPro" id="IPR011050">
    <property type="entry name" value="Pectin_lyase_fold/virulence"/>
</dbReference>
<feature type="chain" id="PRO_5015020807" description="Pectate lyase" evidence="12">
    <location>
        <begin position="30"/>
        <end position="445"/>
    </location>
</feature>
<dbReference type="EC" id="4.2.2.2" evidence="5 12"/>
<evidence type="ECO:0000313" key="15">
    <source>
        <dbReference type="Proteomes" id="UP000238479"/>
    </source>
</evidence>
<comment type="caution">
    <text evidence="14">The sequence shown here is derived from an EMBL/GenBank/DDBJ whole genome shotgun (WGS) entry which is preliminary data.</text>
</comment>
<dbReference type="InterPro" id="IPR018082">
    <property type="entry name" value="AmbAllergen"/>
</dbReference>
<sequence length="445" mass="49410">MSQTMALNRLGSIFLVFFLLSCVAVIVNAENDTAEDEYWKERAAVAMKIAEESVHPNPQEVTEEINADVHELIMGQNSTKRKLRGSKGYDGPCEATNPIDACWRCDPDWADNREKIVDCVKGFGKKTTGGKGGPIYIVTDDSDDDIVNPKPGTLRDAVIQKGPLWIIFEHSMVIRLQQELMVTSDKTIDGRGANVVIAFGGGITLQYVKNIIITNIHVKDIESKAGGMIRDCVNHFGFRTRSDGDGISLFGASNVWIDHVSMARCDDGLIDAIMSSTAITISNSHFTDHNEAMLFGASNSYSQDKIMQVTVAFNHFGQGLIQRMPRCRFGFFHVVNNDYTHWIMYAIGGNMNPTIISQGNRYIAPESHVAKEVTKREYTDESEWKHWNWRSEGDLMVNGAYFVESGDPNVAKSEKIEMLPFKPGTLASTLTRFSGALECCVGQPC</sequence>
<dbReference type="Pfam" id="PF04431">
    <property type="entry name" value="Pec_lyase_N"/>
    <property type="match status" value="1"/>
</dbReference>
<dbReference type="EMBL" id="PDCK01000042">
    <property type="protein sequence ID" value="PRQ40850.1"/>
    <property type="molecule type" value="Genomic_DNA"/>
</dbReference>